<keyword evidence="4" id="KW-1185">Reference proteome</keyword>
<feature type="signal peptide" evidence="3">
    <location>
        <begin position="1"/>
        <end position="16"/>
    </location>
</feature>
<feature type="chain" id="PRO_5041911115" evidence="3">
    <location>
        <begin position="17"/>
        <end position="533"/>
    </location>
</feature>
<evidence type="ECO:0000256" key="2">
    <source>
        <dbReference type="SAM" id="Phobius"/>
    </source>
</evidence>
<feature type="compositionally biased region" description="Basic residues" evidence="1">
    <location>
        <begin position="522"/>
        <end position="533"/>
    </location>
</feature>
<keyword evidence="2" id="KW-0812">Transmembrane</keyword>
<sequence>MRLFVLISFLAVVVTSLREEPGVTGKDASATTSKTTTNLYPIDEEPTKTTIWTTTNSLEVSTTTPLVNEKCEIITLPIECYYYSERLMTHREKIRENVCDCAIGGRENESIKYCEWNKIYQTNGTHFDQCTIVTKVCPGCPPTNDTCKDAFSNEFTKCFMPASQYPHTFPPRQASVLPSLELDLKKCDYRNNSGMFSGMTSVRDEEFYQYLLTCELPACGPRLRLPAADNGTHPSFQWCLPPIMNSVSQLEYCPLYSQKIPTFGGFSDTQAFHALEYDTMCVLPPLCGNDGKVDRKKFMAPLVNGKWDETYCERVCNENEIEKDCIPVPPCEGNQTITPDPRANRFTKVDRCSRWCTEEESVKKNQTESPCIRLPICDFDGKPRPRLNPWHTSRCVMIKNCIEGQNKSTHLCKETVSLDNQNLSSPHFAGRIVASVISLAACGLLILCTLSCCLFEVERWDQEKKREDECRERGLEWKDYKRLREAFCKESALGNYNPRNLRQALVTARKRLNQSHNNNNRKNWRRLKTRTNK</sequence>
<accession>A0AAF3EE23</accession>
<organism evidence="4 5">
    <name type="scientific">Mesorhabditis belari</name>
    <dbReference type="NCBI Taxonomy" id="2138241"/>
    <lineage>
        <taxon>Eukaryota</taxon>
        <taxon>Metazoa</taxon>
        <taxon>Ecdysozoa</taxon>
        <taxon>Nematoda</taxon>
        <taxon>Chromadorea</taxon>
        <taxon>Rhabditida</taxon>
        <taxon>Rhabditina</taxon>
        <taxon>Rhabditomorpha</taxon>
        <taxon>Rhabditoidea</taxon>
        <taxon>Rhabditidae</taxon>
        <taxon>Mesorhabditinae</taxon>
        <taxon>Mesorhabditis</taxon>
    </lineage>
</organism>
<keyword evidence="2" id="KW-1133">Transmembrane helix</keyword>
<reference evidence="5" key="1">
    <citation type="submission" date="2024-02" db="UniProtKB">
        <authorList>
            <consortium name="WormBaseParasite"/>
        </authorList>
    </citation>
    <scope>IDENTIFICATION</scope>
</reference>
<dbReference type="AlphaFoldDB" id="A0AAF3EE23"/>
<proteinExistence type="predicted"/>
<evidence type="ECO:0000313" key="5">
    <source>
        <dbReference type="WBParaSite" id="MBELARI_LOCUS12152"/>
    </source>
</evidence>
<protein>
    <submittedName>
        <fullName evidence="5">Uncharacterized protein</fullName>
    </submittedName>
</protein>
<name>A0AAF3EE23_9BILA</name>
<keyword evidence="2" id="KW-0472">Membrane</keyword>
<dbReference type="WBParaSite" id="MBELARI_LOCUS12152">
    <property type="protein sequence ID" value="MBELARI_LOCUS12152"/>
    <property type="gene ID" value="MBELARI_LOCUS12152"/>
</dbReference>
<dbReference type="Proteomes" id="UP000887575">
    <property type="component" value="Unassembled WGS sequence"/>
</dbReference>
<evidence type="ECO:0000256" key="1">
    <source>
        <dbReference type="SAM" id="MobiDB-lite"/>
    </source>
</evidence>
<feature type="transmembrane region" description="Helical" evidence="2">
    <location>
        <begin position="432"/>
        <end position="457"/>
    </location>
</feature>
<keyword evidence="3" id="KW-0732">Signal</keyword>
<evidence type="ECO:0000256" key="3">
    <source>
        <dbReference type="SAM" id="SignalP"/>
    </source>
</evidence>
<feature type="region of interest" description="Disordered" evidence="1">
    <location>
        <begin position="512"/>
        <end position="533"/>
    </location>
</feature>
<evidence type="ECO:0000313" key="4">
    <source>
        <dbReference type="Proteomes" id="UP000887575"/>
    </source>
</evidence>